<keyword evidence="1" id="KW-0732">Signal</keyword>
<feature type="chain" id="PRO_5014898605" description="BACON domain-containing protein" evidence="1">
    <location>
        <begin position="21"/>
        <end position="541"/>
    </location>
</feature>
<feature type="signal peptide" evidence="1">
    <location>
        <begin position="1"/>
        <end position="20"/>
    </location>
</feature>
<comment type="caution">
    <text evidence="3">The sequence shown here is derived from an EMBL/GenBank/DDBJ whole genome shotgun (WGS) entry which is preliminary data.</text>
</comment>
<dbReference type="Proteomes" id="UP000235661">
    <property type="component" value="Unassembled WGS sequence"/>
</dbReference>
<sequence>MKLKYIFLTFVAFIALGFTSCEDNKDITLLDAVQVSSSYVAIDAKGGTQKITVTATEDWSMDFMVPVKADSLDDEKGIVKYDVPTNQMATKQNKWVKVSQLSGGAGTTEVSFSADATTATRSVTIRIKAGDKYQNIIVAQIDNSPTPESTVKDVLTGVDSKTYRVKGMCGKIINTTYGNWYMVDGEGNELYIYGTKDASGAYNWKKFNIAPGDLVTVEGARKTYKSTIEIENATFISVKKALLLCKETNKTIGKEAKSFNIAITQKGEGLSFKSNVNWMTIEPGYSVNKKGDLVFTVSPSENTTGKNREGTLTFKSTKGDDESVVTVSIIQLGTTPAAAGGIAGIATAIAASSDKKKQVNFDVMLTDVKVTYKNGSNIFIEDATGGLLLYSGDATLAVGDVINGRVWGSGYAYNGLPEATKLGTGLAKITKGDTPKPIEVTLAQLAADYNKYMSRLILVKDATVGKDINVKYSAVVSAGALTDGTNTFALSHQRSGKYNGKNIYYYIQAAKDSKVNVICIPSVYKTKKQLNIWDKNWIGKQ</sequence>
<name>A0A2N6Q3U8_9BACT</name>
<evidence type="ECO:0000313" key="4">
    <source>
        <dbReference type="Proteomes" id="UP000235661"/>
    </source>
</evidence>
<organism evidence="3 4">
    <name type="scientific">Hoylesella timonensis</name>
    <dbReference type="NCBI Taxonomy" id="386414"/>
    <lineage>
        <taxon>Bacteria</taxon>
        <taxon>Pseudomonadati</taxon>
        <taxon>Bacteroidota</taxon>
        <taxon>Bacteroidia</taxon>
        <taxon>Bacteroidales</taxon>
        <taxon>Prevotellaceae</taxon>
        <taxon>Hoylesella</taxon>
    </lineage>
</organism>
<dbReference type="InterPro" id="IPR013783">
    <property type="entry name" value="Ig-like_fold"/>
</dbReference>
<dbReference type="InterPro" id="IPR024361">
    <property type="entry name" value="BACON"/>
</dbReference>
<dbReference type="RefSeq" id="WP_102188855.1">
    <property type="nucleotide sequence ID" value="NZ_PNGI01000026.1"/>
</dbReference>
<evidence type="ECO:0000259" key="2">
    <source>
        <dbReference type="Pfam" id="PF13004"/>
    </source>
</evidence>
<evidence type="ECO:0000313" key="3">
    <source>
        <dbReference type="EMBL" id="PMC08047.1"/>
    </source>
</evidence>
<dbReference type="AlphaFoldDB" id="A0A2N6Q3U8"/>
<evidence type="ECO:0000256" key="1">
    <source>
        <dbReference type="SAM" id="SignalP"/>
    </source>
</evidence>
<gene>
    <name evidence="3" type="ORF">CJ232_09830</name>
</gene>
<feature type="domain" description="BACON" evidence="2">
    <location>
        <begin position="273"/>
        <end position="331"/>
    </location>
</feature>
<dbReference type="EMBL" id="PNGI01000026">
    <property type="protein sequence ID" value="PMC08047.1"/>
    <property type="molecule type" value="Genomic_DNA"/>
</dbReference>
<protein>
    <recommendedName>
        <fullName evidence="2">BACON domain-containing protein</fullName>
    </recommendedName>
</protein>
<dbReference type="Pfam" id="PF13004">
    <property type="entry name" value="BACON"/>
    <property type="match status" value="2"/>
</dbReference>
<dbReference type="PROSITE" id="PS51257">
    <property type="entry name" value="PROKAR_LIPOPROTEIN"/>
    <property type="match status" value="1"/>
</dbReference>
<proteinExistence type="predicted"/>
<dbReference type="Gene3D" id="2.60.40.10">
    <property type="entry name" value="Immunoglobulins"/>
    <property type="match status" value="2"/>
</dbReference>
<feature type="domain" description="BACON" evidence="2">
    <location>
        <begin position="91"/>
        <end position="140"/>
    </location>
</feature>
<accession>A0A2N6Q3U8</accession>
<dbReference type="CDD" id="cd14948">
    <property type="entry name" value="BACON"/>
    <property type="match status" value="1"/>
</dbReference>
<reference evidence="3 4" key="1">
    <citation type="submission" date="2017-09" db="EMBL/GenBank/DDBJ databases">
        <title>Bacterial strain isolated from the female urinary microbiota.</title>
        <authorList>
            <person name="Thomas-White K."/>
            <person name="Kumar N."/>
            <person name="Forster S."/>
            <person name="Putonti C."/>
            <person name="Lawley T."/>
            <person name="Wolfe A.J."/>
        </authorList>
    </citation>
    <scope>NUCLEOTIDE SEQUENCE [LARGE SCALE GENOMIC DNA]</scope>
    <source>
        <strain evidence="3 4">UMB0818</strain>
    </source>
</reference>